<dbReference type="GO" id="GO:0006282">
    <property type="term" value="P:regulation of DNA repair"/>
    <property type="evidence" value="ECO:0007669"/>
    <property type="project" value="UniProtKB-UniRule"/>
</dbReference>
<accession>A0A926I0V8</accession>
<organism evidence="7 8">
    <name type="scientific">Ligaoa zhengdingensis</name>
    <dbReference type="NCBI Taxonomy" id="2763658"/>
    <lineage>
        <taxon>Bacteria</taxon>
        <taxon>Bacillati</taxon>
        <taxon>Bacillota</taxon>
        <taxon>Clostridia</taxon>
        <taxon>Eubacteriales</taxon>
        <taxon>Oscillospiraceae</taxon>
        <taxon>Ligaoa</taxon>
    </lineage>
</organism>
<dbReference type="AlphaFoldDB" id="A0A926I0V8"/>
<dbReference type="InterPro" id="IPR053924">
    <property type="entry name" value="RecX_HTH_2nd"/>
</dbReference>
<dbReference type="InterPro" id="IPR003783">
    <property type="entry name" value="Regulatory_RecX"/>
</dbReference>
<dbReference type="PANTHER" id="PTHR33602">
    <property type="entry name" value="REGULATORY PROTEIN RECX FAMILY PROTEIN"/>
    <property type="match status" value="1"/>
</dbReference>
<dbReference type="InterPro" id="IPR036388">
    <property type="entry name" value="WH-like_DNA-bd_sf"/>
</dbReference>
<keyword evidence="8" id="KW-1185">Reference proteome</keyword>
<evidence type="ECO:0000313" key="7">
    <source>
        <dbReference type="EMBL" id="MBC8547427.1"/>
    </source>
</evidence>
<comment type="function">
    <text evidence="5">Modulates RecA activity.</text>
</comment>
<evidence type="ECO:0000256" key="5">
    <source>
        <dbReference type="HAMAP-Rule" id="MF_01114"/>
    </source>
</evidence>
<evidence type="ECO:0000256" key="1">
    <source>
        <dbReference type="ARBA" id="ARBA00004496"/>
    </source>
</evidence>
<evidence type="ECO:0000256" key="2">
    <source>
        <dbReference type="ARBA" id="ARBA00009695"/>
    </source>
</evidence>
<keyword evidence="4 5" id="KW-0963">Cytoplasm</keyword>
<dbReference type="HAMAP" id="MF_01114">
    <property type="entry name" value="RecX"/>
    <property type="match status" value="1"/>
</dbReference>
<dbReference type="Gene3D" id="1.10.10.10">
    <property type="entry name" value="Winged helix-like DNA-binding domain superfamily/Winged helix DNA-binding domain"/>
    <property type="match status" value="2"/>
</dbReference>
<comment type="caution">
    <text evidence="7">The sequence shown here is derived from an EMBL/GenBank/DDBJ whole genome shotgun (WGS) entry which is preliminary data.</text>
</comment>
<evidence type="ECO:0000313" key="8">
    <source>
        <dbReference type="Proteomes" id="UP000653127"/>
    </source>
</evidence>
<comment type="subcellular location">
    <subcellularLocation>
        <location evidence="1 5">Cytoplasm</location>
    </subcellularLocation>
</comment>
<dbReference type="Pfam" id="PF02631">
    <property type="entry name" value="RecX_HTH2"/>
    <property type="match status" value="1"/>
</dbReference>
<dbReference type="PANTHER" id="PTHR33602:SF1">
    <property type="entry name" value="REGULATORY PROTEIN RECX FAMILY PROTEIN"/>
    <property type="match status" value="1"/>
</dbReference>
<comment type="similarity">
    <text evidence="2 5">Belongs to the RecX family.</text>
</comment>
<protein>
    <recommendedName>
        <fullName evidence="3 5">Regulatory protein RecX</fullName>
    </recommendedName>
</protein>
<proteinExistence type="inferred from homology"/>
<dbReference type="RefSeq" id="WP_249283470.1">
    <property type="nucleotide sequence ID" value="NZ_JACRST010000019.1"/>
</dbReference>
<sequence>MMLITALEKQKGGWAVFVEGEYALMLDAETFVRAKLRAGEEITPARLDELKYQSDLRRTRERALYLLETRAHSRKELFDKLVKTGGEAAAGEVTARMEELGLLDDADYAARLARQLTERKGYGEVRVRQELARRGIDRELIEDAMAGVAETADVDAALDALIARRYARCLGDEKGRSRAVGGLLRMGYRQADIRRAIGRALDALEAEGE</sequence>
<feature type="domain" description="RecX second three-helical" evidence="6">
    <location>
        <begin position="104"/>
        <end position="145"/>
    </location>
</feature>
<evidence type="ECO:0000259" key="6">
    <source>
        <dbReference type="Pfam" id="PF02631"/>
    </source>
</evidence>
<name>A0A926I0V8_9FIRM</name>
<dbReference type="Proteomes" id="UP000653127">
    <property type="component" value="Unassembled WGS sequence"/>
</dbReference>
<evidence type="ECO:0000256" key="3">
    <source>
        <dbReference type="ARBA" id="ARBA00018111"/>
    </source>
</evidence>
<gene>
    <name evidence="5" type="primary">recX</name>
    <name evidence="7" type="ORF">H8711_10870</name>
</gene>
<dbReference type="GO" id="GO:0005737">
    <property type="term" value="C:cytoplasm"/>
    <property type="evidence" value="ECO:0007669"/>
    <property type="project" value="UniProtKB-SubCell"/>
</dbReference>
<reference evidence="7" key="1">
    <citation type="submission" date="2020-08" db="EMBL/GenBank/DDBJ databases">
        <title>Genome public.</title>
        <authorList>
            <person name="Liu C."/>
            <person name="Sun Q."/>
        </authorList>
    </citation>
    <scope>NUCLEOTIDE SEQUENCE</scope>
    <source>
        <strain evidence="7">NSJ-31</strain>
    </source>
</reference>
<evidence type="ECO:0000256" key="4">
    <source>
        <dbReference type="ARBA" id="ARBA00022490"/>
    </source>
</evidence>
<dbReference type="EMBL" id="JACRST010000019">
    <property type="protein sequence ID" value="MBC8547427.1"/>
    <property type="molecule type" value="Genomic_DNA"/>
</dbReference>